<dbReference type="EMBL" id="JAUTXU010000036">
    <property type="protein sequence ID" value="KAK3717594.1"/>
    <property type="molecule type" value="Genomic_DNA"/>
</dbReference>
<dbReference type="Proteomes" id="UP001281147">
    <property type="component" value="Unassembled WGS sequence"/>
</dbReference>
<sequence>MASFDDDADPAGGSQDEFENDDEEMEDVNEDQDQDQGQDDDGGDDDEDEDNDDNENEGDEDEDEDQHESVSPSRRASQPQHSSSSDDRQQNPAVVLTSPSPRRSPAGSRGPSSFYPPTRPEALLAQAYDIVPTMAAPQSTSINAICSTPDMRWVFTGGSDGYVRMFNWVETANGKVPLTVAQKHPFVDSVMKAGSLLTYWENEEATVRTPPMQPDEGKWTSPVYSLAVSHQAVWLLSGLESGGINLQTCRHQAGTRITTLKEHTSAVSVLNLSQDESSLLSGSWDKAIHDWDLQTGKVKRSFRGSGSQISAIETRPLSDVPVPEVAEPVHEPLSTFGTFSSNNPDRPTTNGAMLNGIDLAQSKGGEEDAAGSPSSLFGDDHGSLFGDDTVGGGGGNAFGDADDDLTRALEDGLQQDAQDTSQAPDVEMSGMGSGGPVQPPEPPAPVASSSEDAPPTLDGTSDPLPNGQPEPSQPDTQLQHLNNGTTVDTVVDGTSSLPHSDEPLTAPPTDESKSTDLPPQSESTFFDASIDGTLRIWDRRVQAPIATIAPYGGTPPWCTGACWSPDGNFIYAGRRNCTVDEYSIHKLGTSRGKPERVFRFQQGSGAVYAVRSMPNGRHLVCASQDILRIYDLQQSEAARHRTVPFTIIPGHRGGVISAVHVDPSCRFMLSAAGNRGWESTAGTEVLLGYEIGVQDASGVWHK</sequence>
<proteinExistence type="predicted"/>
<gene>
    <name evidence="1" type="primary">SPT8_2</name>
    <name evidence="1" type="ORF">LTR37_005660</name>
</gene>
<comment type="caution">
    <text evidence="1">The sequence shown here is derived from an EMBL/GenBank/DDBJ whole genome shotgun (WGS) entry which is preliminary data.</text>
</comment>
<protein>
    <submittedName>
        <fullName evidence="1">Transcription factor spt8</fullName>
    </submittedName>
</protein>
<evidence type="ECO:0000313" key="2">
    <source>
        <dbReference type="Proteomes" id="UP001281147"/>
    </source>
</evidence>
<accession>A0ACC3NK40</accession>
<reference evidence="1" key="1">
    <citation type="submission" date="2023-07" db="EMBL/GenBank/DDBJ databases">
        <title>Black Yeasts Isolated from many extreme environments.</title>
        <authorList>
            <person name="Coleine C."/>
            <person name="Stajich J.E."/>
            <person name="Selbmann L."/>
        </authorList>
    </citation>
    <scope>NUCLEOTIDE SEQUENCE</scope>
    <source>
        <strain evidence="1">CCFEE 5714</strain>
    </source>
</reference>
<keyword evidence="2" id="KW-1185">Reference proteome</keyword>
<organism evidence="1 2">
    <name type="scientific">Vermiconidia calcicola</name>
    <dbReference type="NCBI Taxonomy" id="1690605"/>
    <lineage>
        <taxon>Eukaryota</taxon>
        <taxon>Fungi</taxon>
        <taxon>Dikarya</taxon>
        <taxon>Ascomycota</taxon>
        <taxon>Pezizomycotina</taxon>
        <taxon>Dothideomycetes</taxon>
        <taxon>Dothideomycetidae</taxon>
        <taxon>Mycosphaerellales</taxon>
        <taxon>Extremaceae</taxon>
        <taxon>Vermiconidia</taxon>
    </lineage>
</organism>
<name>A0ACC3NK40_9PEZI</name>
<evidence type="ECO:0000313" key="1">
    <source>
        <dbReference type="EMBL" id="KAK3717594.1"/>
    </source>
</evidence>